<sequence>MNNKDIKIRGHHLLCLLHFEGKGYSEEFIENMKLIKEKLDEGYKFLLVVEKDSICNICPYLKDDRCLRERYPKEIENKDKEIINHLNLIINKKYNYSDIKKIIFKMITRSNFENFCKDCSWFLFCSQKNLF</sequence>
<reference evidence="1" key="1">
    <citation type="journal article" date="2020" name="mSystems">
        <title>Genome- and Community-Level Interaction Insights into Carbon Utilization and Element Cycling Functions of Hydrothermarchaeota in Hydrothermal Sediment.</title>
        <authorList>
            <person name="Zhou Z."/>
            <person name="Liu Y."/>
            <person name="Xu W."/>
            <person name="Pan J."/>
            <person name="Luo Z.H."/>
            <person name="Li M."/>
        </authorList>
    </citation>
    <scope>NUCLEOTIDE SEQUENCE [LARGE SCALE GENOMIC DNA]</scope>
    <source>
        <strain evidence="1">SpSt-81</strain>
    </source>
</reference>
<dbReference type="EMBL" id="DTIN01000039">
    <property type="protein sequence ID" value="HFX14241.1"/>
    <property type="molecule type" value="Genomic_DNA"/>
</dbReference>
<evidence type="ECO:0000313" key="1">
    <source>
        <dbReference type="EMBL" id="HFX14241.1"/>
    </source>
</evidence>
<organism evidence="1">
    <name type="scientific">Dictyoglomus thermophilum</name>
    <dbReference type="NCBI Taxonomy" id="14"/>
    <lineage>
        <taxon>Bacteria</taxon>
        <taxon>Pseudomonadati</taxon>
        <taxon>Dictyoglomota</taxon>
        <taxon>Dictyoglomia</taxon>
        <taxon>Dictyoglomales</taxon>
        <taxon>Dictyoglomaceae</taxon>
        <taxon>Dictyoglomus</taxon>
    </lineage>
</organism>
<protein>
    <submittedName>
        <fullName evidence="1">DUF1284 domain-containing protein</fullName>
    </submittedName>
</protein>
<name>A0A7C3RWI5_DICTH</name>
<accession>A0A7C3RWI5</accession>
<gene>
    <name evidence="1" type="ORF">ENW00_08895</name>
</gene>
<proteinExistence type="predicted"/>
<dbReference type="InterPro" id="IPR009702">
    <property type="entry name" value="DUF1284"/>
</dbReference>
<comment type="caution">
    <text evidence="1">The sequence shown here is derived from an EMBL/GenBank/DDBJ whole genome shotgun (WGS) entry which is preliminary data.</text>
</comment>
<dbReference type="Pfam" id="PF06935">
    <property type="entry name" value="DUF1284"/>
    <property type="match status" value="1"/>
</dbReference>
<dbReference type="AlphaFoldDB" id="A0A7C3RWI5"/>